<accession>A0ABQ9FBL6</accession>
<dbReference type="EMBL" id="JARBDR010000337">
    <property type="protein sequence ID" value="KAJ8314721.1"/>
    <property type="molecule type" value="Genomic_DNA"/>
</dbReference>
<sequence>MKIKITLYKEKAHFQIPQIISTGPSKFIPEEEWCGSVKLLNYVQRQYQEVFFLGFELMSHEFEALSTDVCLCISIFWFFSFLNHPRPYHLISNESFLEFQYFTPP</sequence>
<keyword evidence="2" id="KW-1185">Reference proteome</keyword>
<reference evidence="1 2" key="1">
    <citation type="submission" date="2022-12" db="EMBL/GenBank/DDBJ databases">
        <title>Chromosome-level genome of Tegillarca granosa.</title>
        <authorList>
            <person name="Kim J."/>
        </authorList>
    </citation>
    <scope>NUCLEOTIDE SEQUENCE [LARGE SCALE GENOMIC DNA]</scope>
    <source>
        <strain evidence="1">Teg-2019</strain>
        <tissue evidence="1">Adductor muscle</tissue>
    </source>
</reference>
<evidence type="ECO:0000313" key="1">
    <source>
        <dbReference type="EMBL" id="KAJ8314721.1"/>
    </source>
</evidence>
<organism evidence="1 2">
    <name type="scientific">Tegillarca granosa</name>
    <name type="common">Malaysian cockle</name>
    <name type="synonym">Anadara granosa</name>
    <dbReference type="NCBI Taxonomy" id="220873"/>
    <lineage>
        <taxon>Eukaryota</taxon>
        <taxon>Metazoa</taxon>
        <taxon>Spiralia</taxon>
        <taxon>Lophotrochozoa</taxon>
        <taxon>Mollusca</taxon>
        <taxon>Bivalvia</taxon>
        <taxon>Autobranchia</taxon>
        <taxon>Pteriomorphia</taxon>
        <taxon>Arcoida</taxon>
        <taxon>Arcoidea</taxon>
        <taxon>Arcidae</taxon>
        <taxon>Tegillarca</taxon>
    </lineage>
</organism>
<dbReference type="Proteomes" id="UP001217089">
    <property type="component" value="Unassembled WGS sequence"/>
</dbReference>
<comment type="caution">
    <text evidence="1">The sequence shown here is derived from an EMBL/GenBank/DDBJ whole genome shotgun (WGS) entry which is preliminary data.</text>
</comment>
<name>A0ABQ9FBL6_TEGGR</name>
<protein>
    <submittedName>
        <fullName evidence="1">Uncharacterized protein</fullName>
    </submittedName>
</protein>
<evidence type="ECO:0000313" key="2">
    <source>
        <dbReference type="Proteomes" id="UP001217089"/>
    </source>
</evidence>
<gene>
    <name evidence="1" type="ORF">KUTeg_006871</name>
</gene>
<proteinExistence type="predicted"/>